<evidence type="ECO:0008006" key="4">
    <source>
        <dbReference type="Google" id="ProtNLM"/>
    </source>
</evidence>
<evidence type="ECO:0000256" key="1">
    <source>
        <dbReference type="ARBA" id="ARBA00022679"/>
    </source>
</evidence>
<dbReference type="InterPro" id="IPR050483">
    <property type="entry name" value="CoA-transferase_III_domain"/>
</dbReference>
<dbReference type="GO" id="GO:0008410">
    <property type="term" value="F:CoA-transferase activity"/>
    <property type="evidence" value="ECO:0007669"/>
    <property type="project" value="TreeGrafter"/>
</dbReference>
<dbReference type="RefSeq" id="WP_005258333.1">
    <property type="nucleotide sequence ID" value="NZ_BMDR01000004.1"/>
</dbReference>
<sequence length="405" mass="43951">MGALNGIRVLDLSRVLAGPWCGQILADLGAEVIKVERPMVGDDTRSWGPPWMKDDAGSDTREAAYYQSTNRNKLSVAIDIATPEGQELIKALIQDTDVVIENYKAGSLKKYGLDYAALSAINPGLVYCSITGFGQDGPRAEEPGYDFIIQGMGGLMSITGEKDDLAGGGPQKVGVAFSDLATGLYSTIAIQAALLNRHATGLGQYIDMALLDVQIATMANQGMNYLSSGKVPVRYGNAHANIVPYQVFKAADREFIIACGNDTQFIQLCRSIGLPDLPNDARFTRNADRIKHRDEIIGILSAHFLTKTADEWVAAIYAAKVPVGVINNLEQAFQEPQVIARKMLVDMPHPQREKLTVIGSPIKLSRTPVEYKTAPPLLGEHTDTILTRVLSQEKLDELKLKGIIG</sequence>
<dbReference type="OrthoDB" id="9058532at2"/>
<dbReference type="HOGENOM" id="CLU_033975_0_1_6"/>
<dbReference type="PANTHER" id="PTHR48207">
    <property type="entry name" value="SUCCINATE--HYDROXYMETHYLGLUTARATE COA-TRANSFERASE"/>
    <property type="match status" value="1"/>
</dbReference>
<dbReference type="Proteomes" id="UP000013173">
    <property type="component" value="Unassembled WGS sequence"/>
</dbReference>
<dbReference type="Gene3D" id="3.40.50.10540">
    <property type="entry name" value="Crotonobetainyl-coa:carnitine coa-transferase, domain 1"/>
    <property type="match status" value="1"/>
</dbReference>
<dbReference type="PATRIC" id="fig|1217706.3.peg.2236"/>
<keyword evidence="3" id="KW-1185">Reference proteome</keyword>
<comment type="caution">
    <text evidence="2">The sequence shown here is derived from an EMBL/GenBank/DDBJ whole genome shotgun (WGS) entry which is preliminary data.</text>
</comment>
<dbReference type="Gene3D" id="3.30.1540.10">
    <property type="entry name" value="formyl-coa transferase, domain 3"/>
    <property type="match status" value="1"/>
</dbReference>
<name>N9NPG9_9GAMM</name>
<organism evidence="2 3">
    <name type="scientific">Acinetobacter vivianii</name>
    <dbReference type="NCBI Taxonomy" id="1776742"/>
    <lineage>
        <taxon>Bacteria</taxon>
        <taxon>Pseudomonadati</taxon>
        <taxon>Pseudomonadota</taxon>
        <taxon>Gammaproteobacteria</taxon>
        <taxon>Moraxellales</taxon>
        <taxon>Moraxellaceae</taxon>
        <taxon>Acinetobacter</taxon>
    </lineage>
</organism>
<dbReference type="AlphaFoldDB" id="N9NPG9"/>
<protein>
    <recommendedName>
        <fullName evidence="4">CoA transferase</fullName>
    </recommendedName>
</protein>
<dbReference type="InterPro" id="IPR023606">
    <property type="entry name" value="CoA-Trfase_III_dom_1_sf"/>
</dbReference>
<dbReference type="InterPro" id="IPR003673">
    <property type="entry name" value="CoA-Trfase_fam_III"/>
</dbReference>
<evidence type="ECO:0000313" key="3">
    <source>
        <dbReference type="Proteomes" id="UP000013173"/>
    </source>
</evidence>
<reference evidence="2 3" key="1">
    <citation type="submission" date="2013-02" db="EMBL/GenBank/DDBJ databases">
        <title>The Genome Sequence of Acinetobacter sp. NIPH 2168.</title>
        <authorList>
            <consortium name="The Broad Institute Genome Sequencing Platform"/>
            <consortium name="The Broad Institute Genome Sequencing Center for Infectious Disease"/>
            <person name="Cerqueira G."/>
            <person name="Feldgarden M."/>
            <person name="Courvalin P."/>
            <person name="Perichon B."/>
            <person name="Grillot-Courvalin C."/>
            <person name="Clermont D."/>
            <person name="Rocha E."/>
            <person name="Yoon E.-J."/>
            <person name="Nemec A."/>
            <person name="Walker B."/>
            <person name="Young S.K."/>
            <person name="Zeng Q."/>
            <person name="Gargeya S."/>
            <person name="Fitzgerald M."/>
            <person name="Haas B."/>
            <person name="Abouelleil A."/>
            <person name="Alvarado L."/>
            <person name="Arachchi H.M."/>
            <person name="Berlin A.M."/>
            <person name="Chapman S.B."/>
            <person name="Dewar J."/>
            <person name="Goldberg J."/>
            <person name="Griggs A."/>
            <person name="Gujja S."/>
            <person name="Hansen M."/>
            <person name="Howarth C."/>
            <person name="Imamovic A."/>
            <person name="Larimer J."/>
            <person name="McCowan C."/>
            <person name="Murphy C."/>
            <person name="Neiman D."/>
            <person name="Pearson M."/>
            <person name="Priest M."/>
            <person name="Roberts A."/>
            <person name="Saif S."/>
            <person name="Shea T."/>
            <person name="Sisk P."/>
            <person name="Sykes S."/>
            <person name="Wortman J."/>
            <person name="Nusbaum C."/>
            <person name="Birren B."/>
        </authorList>
    </citation>
    <scope>NUCLEOTIDE SEQUENCE [LARGE SCALE GENOMIC DNA]</scope>
    <source>
        <strain evidence="2 3">NIPH 2168</strain>
    </source>
</reference>
<keyword evidence="1" id="KW-0808">Transferase</keyword>
<dbReference type="GeneID" id="303683939"/>
<accession>N9NPG9</accession>
<dbReference type="Pfam" id="PF02515">
    <property type="entry name" value="CoA_transf_3"/>
    <property type="match status" value="1"/>
</dbReference>
<proteinExistence type="predicted"/>
<dbReference type="EMBL" id="APRW01000009">
    <property type="protein sequence ID" value="ENX23054.1"/>
    <property type="molecule type" value="Genomic_DNA"/>
</dbReference>
<dbReference type="InterPro" id="IPR044855">
    <property type="entry name" value="CoA-Trfase_III_dom3_sf"/>
</dbReference>
<evidence type="ECO:0000313" key="2">
    <source>
        <dbReference type="EMBL" id="ENX23054.1"/>
    </source>
</evidence>
<gene>
    <name evidence="2" type="ORF">F892_02297</name>
</gene>
<dbReference type="PANTHER" id="PTHR48207:SF3">
    <property type="entry name" value="SUCCINATE--HYDROXYMETHYLGLUTARATE COA-TRANSFERASE"/>
    <property type="match status" value="1"/>
</dbReference>
<dbReference type="SUPFAM" id="SSF89796">
    <property type="entry name" value="CoA-transferase family III (CaiB/BaiF)"/>
    <property type="match status" value="1"/>
</dbReference>